<dbReference type="InterPro" id="IPR011008">
    <property type="entry name" value="Dimeric_a/b-barrel"/>
</dbReference>
<dbReference type="RefSeq" id="WP_171103218.1">
    <property type="nucleotide sequence ID" value="NZ_BMPT01000010.1"/>
</dbReference>
<proteinExistence type="inferred from homology"/>
<dbReference type="EMBL" id="BMPT01000010">
    <property type="protein sequence ID" value="GGM29913.1"/>
    <property type="molecule type" value="Genomic_DNA"/>
</dbReference>
<dbReference type="Pfam" id="PF03795">
    <property type="entry name" value="YCII"/>
    <property type="match status" value="1"/>
</dbReference>
<dbReference type="SUPFAM" id="SSF54909">
    <property type="entry name" value="Dimeric alpha+beta barrel"/>
    <property type="match status" value="1"/>
</dbReference>
<evidence type="ECO:0000259" key="2">
    <source>
        <dbReference type="Pfam" id="PF03795"/>
    </source>
</evidence>
<dbReference type="InterPro" id="IPR005545">
    <property type="entry name" value="YCII"/>
</dbReference>
<dbReference type="AlphaFoldDB" id="A0A8H9L3W7"/>
<gene>
    <name evidence="3" type="ORF">GCM10010102_26820</name>
</gene>
<organism evidence="3 4">
    <name type="scientific">Promicromonospora citrea</name>
    <dbReference type="NCBI Taxonomy" id="43677"/>
    <lineage>
        <taxon>Bacteria</taxon>
        <taxon>Bacillati</taxon>
        <taxon>Actinomycetota</taxon>
        <taxon>Actinomycetes</taxon>
        <taxon>Micrococcales</taxon>
        <taxon>Promicromonosporaceae</taxon>
        <taxon>Promicromonospora</taxon>
    </lineage>
</organism>
<reference evidence="3" key="1">
    <citation type="journal article" date="2014" name="Int. J. Syst. Evol. Microbiol.">
        <title>Complete genome sequence of Corynebacterium casei LMG S-19264T (=DSM 44701T), isolated from a smear-ripened cheese.</title>
        <authorList>
            <consortium name="US DOE Joint Genome Institute (JGI-PGF)"/>
            <person name="Walter F."/>
            <person name="Albersmeier A."/>
            <person name="Kalinowski J."/>
            <person name="Ruckert C."/>
        </authorList>
    </citation>
    <scope>NUCLEOTIDE SEQUENCE</scope>
    <source>
        <strain evidence="3">JCM 3051</strain>
    </source>
</reference>
<feature type="domain" description="YCII-related" evidence="2">
    <location>
        <begin position="27"/>
        <end position="102"/>
    </location>
</feature>
<name>A0A8H9L3W7_9MICO</name>
<evidence type="ECO:0000313" key="3">
    <source>
        <dbReference type="EMBL" id="GGM29913.1"/>
    </source>
</evidence>
<dbReference type="Proteomes" id="UP000655589">
    <property type="component" value="Unassembled WGS sequence"/>
</dbReference>
<reference evidence="3" key="2">
    <citation type="submission" date="2020-09" db="EMBL/GenBank/DDBJ databases">
        <authorList>
            <person name="Sun Q."/>
            <person name="Ohkuma M."/>
        </authorList>
    </citation>
    <scope>NUCLEOTIDE SEQUENCE</scope>
    <source>
        <strain evidence="3">JCM 3051</strain>
    </source>
</reference>
<keyword evidence="4" id="KW-1185">Reference proteome</keyword>
<sequence>MGRDPHIPDAFDVVTVVVLRRPADAPAMSDTALDTLQAEHLAYRAELVRGGVLVANGPFGEQSDEAYRGMSIFACGPAEAARLSEADPSVVAGRLVYDVMEWWVAAGTLAFPAASTPVATRRSLPD</sequence>
<comment type="caution">
    <text evidence="3">The sequence shown here is derived from an EMBL/GenBank/DDBJ whole genome shotgun (WGS) entry which is preliminary data.</text>
</comment>
<protein>
    <recommendedName>
        <fullName evidence="2">YCII-related domain-containing protein</fullName>
    </recommendedName>
</protein>
<comment type="similarity">
    <text evidence="1">Belongs to the YciI family.</text>
</comment>
<accession>A0A8H9L3W7</accession>
<evidence type="ECO:0000256" key="1">
    <source>
        <dbReference type="ARBA" id="ARBA00007689"/>
    </source>
</evidence>
<evidence type="ECO:0000313" key="4">
    <source>
        <dbReference type="Proteomes" id="UP000655589"/>
    </source>
</evidence>